<dbReference type="OrthoDB" id="6619319at2"/>
<dbReference type="GO" id="GO:0003700">
    <property type="term" value="F:DNA-binding transcription factor activity"/>
    <property type="evidence" value="ECO:0007669"/>
    <property type="project" value="TreeGrafter"/>
</dbReference>
<dbReference type="InterPro" id="IPR028082">
    <property type="entry name" value="Peripla_BP_I"/>
</dbReference>
<keyword evidence="2" id="KW-0805">Transcription regulation</keyword>
<dbReference type="Pfam" id="PF13377">
    <property type="entry name" value="Peripla_BP_3"/>
    <property type="match status" value="1"/>
</dbReference>
<accession>A0A1M7YZ65</accession>
<dbReference type="CDD" id="cd01392">
    <property type="entry name" value="HTH_LacI"/>
    <property type="match status" value="1"/>
</dbReference>
<keyword evidence="4" id="KW-0804">Transcription</keyword>
<feature type="domain" description="HTH lacI-type" evidence="5">
    <location>
        <begin position="7"/>
        <end position="61"/>
    </location>
</feature>
<dbReference type="SUPFAM" id="SSF53822">
    <property type="entry name" value="Periplasmic binding protein-like I"/>
    <property type="match status" value="1"/>
</dbReference>
<keyword evidence="1" id="KW-0678">Repressor</keyword>
<proteinExistence type="predicted"/>
<dbReference type="RefSeq" id="WP_073584940.1">
    <property type="nucleotide sequence ID" value="NZ_AP024898.1"/>
</dbReference>
<protein>
    <submittedName>
        <fullName evidence="6">Catabolite control protein A</fullName>
    </submittedName>
</protein>
<dbReference type="SMART" id="SM00354">
    <property type="entry name" value="HTH_LACI"/>
    <property type="match status" value="1"/>
</dbReference>
<dbReference type="Gene3D" id="3.40.50.2300">
    <property type="match status" value="2"/>
</dbReference>
<keyword evidence="3" id="KW-0238">DNA-binding</keyword>
<organism evidence="6 7">
    <name type="scientific">Vibrio quintilis</name>
    <dbReference type="NCBI Taxonomy" id="1117707"/>
    <lineage>
        <taxon>Bacteria</taxon>
        <taxon>Pseudomonadati</taxon>
        <taxon>Pseudomonadota</taxon>
        <taxon>Gammaproteobacteria</taxon>
        <taxon>Vibrionales</taxon>
        <taxon>Vibrionaceae</taxon>
        <taxon>Vibrio</taxon>
    </lineage>
</organism>
<keyword evidence="7" id="KW-1185">Reference proteome</keyword>
<evidence type="ECO:0000313" key="7">
    <source>
        <dbReference type="Proteomes" id="UP000184600"/>
    </source>
</evidence>
<dbReference type="InterPro" id="IPR000843">
    <property type="entry name" value="HTH_LacI"/>
</dbReference>
<evidence type="ECO:0000313" key="6">
    <source>
        <dbReference type="EMBL" id="SHO57726.1"/>
    </source>
</evidence>
<reference evidence="7" key="1">
    <citation type="submission" date="2016-12" db="EMBL/GenBank/DDBJ databases">
        <authorList>
            <person name="Rodrigo-Torres L."/>
            <person name="Arahal R.D."/>
            <person name="Lucena T."/>
        </authorList>
    </citation>
    <scope>NUCLEOTIDE SEQUENCE [LARGE SCALE GENOMIC DNA]</scope>
</reference>
<dbReference type="Proteomes" id="UP000184600">
    <property type="component" value="Unassembled WGS sequence"/>
</dbReference>
<evidence type="ECO:0000259" key="5">
    <source>
        <dbReference type="PROSITE" id="PS50932"/>
    </source>
</evidence>
<dbReference type="PROSITE" id="PS50932">
    <property type="entry name" value="HTH_LACI_2"/>
    <property type="match status" value="1"/>
</dbReference>
<evidence type="ECO:0000256" key="2">
    <source>
        <dbReference type="ARBA" id="ARBA00023015"/>
    </source>
</evidence>
<dbReference type="GO" id="GO:0000976">
    <property type="term" value="F:transcription cis-regulatory region binding"/>
    <property type="evidence" value="ECO:0007669"/>
    <property type="project" value="TreeGrafter"/>
</dbReference>
<dbReference type="Gene3D" id="1.10.260.40">
    <property type="entry name" value="lambda repressor-like DNA-binding domains"/>
    <property type="match status" value="1"/>
</dbReference>
<dbReference type="InterPro" id="IPR046335">
    <property type="entry name" value="LacI/GalR-like_sensor"/>
</dbReference>
<evidence type="ECO:0000256" key="3">
    <source>
        <dbReference type="ARBA" id="ARBA00023125"/>
    </source>
</evidence>
<dbReference type="SUPFAM" id="SSF47413">
    <property type="entry name" value="lambda repressor-like DNA-binding domains"/>
    <property type="match status" value="1"/>
</dbReference>
<dbReference type="CDD" id="cd06278">
    <property type="entry name" value="PBP1_LacI-like"/>
    <property type="match status" value="1"/>
</dbReference>
<dbReference type="PANTHER" id="PTHR30146:SF95">
    <property type="entry name" value="RIBOSE OPERON REPRESSOR"/>
    <property type="match status" value="1"/>
</dbReference>
<dbReference type="AlphaFoldDB" id="A0A1M7YZ65"/>
<dbReference type="STRING" id="1117707.VQ7734_03496"/>
<evidence type="ECO:0000256" key="4">
    <source>
        <dbReference type="ARBA" id="ARBA00023163"/>
    </source>
</evidence>
<dbReference type="InterPro" id="IPR010982">
    <property type="entry name" value="Lambda_DNA-bd_dom_sf"/>
</dbReference>
<evidence type="ECO:0000256" key="1">
    <source>
        <dbReference type="ARBA" id="ARBA00022491"/>
    </source>
</evidence>
<gene>
    <name evidence="6" type="primary">ccpA_2</name>
    <name evidence="6" type="ORF">VQ7734_03496</name>
</gene>
<dbReference type="Pfam" id="PF00356">
    <property type="entry name" value="LacI"/>
    <property type="match status" value="1"/>
</dbReference>
<dbReference type="PANTHER" id="PTHR30146">
    <property type="entry name" value="LACI-RELATED TRANSCRIPTIONAL REPRESSOR"/>
    <property type="match status" value="1"/>
</dbReference>
<name>A0A1M7YZ65_9VIBR</name>
<dbReference type="EMBL" id="FRFG01000047">
    <property type="protein sequence ID" value="SHO57726.1"/>
    <property type="molecule type" value="Genomic_DNA"/>
</dbReference>
<sequence length="349" mass="37882">MSSKPIASAAEVARLAGVSRSAVSRTFTPGASVSKETREKVMWAAEQLNYHVNHLARGLSKVESRPVCILGSNLNAPYQAKLLDTLTKQLQSAGRAVMLINTDGDKDSINRALQQTLNYRAAATIVLSGTPGSEFVQSCIQSGQHVLLINRNGQFEGSDHIQLDYQSAIHEAHHMLTRAGCRKLAIISSTIQSPGLLSREALFQQCLTAEQTCELVRCGPTCYDSGAQAAKQLLASSQRPDGVFCVTDLLACGFLDVAVQEFGLPVPQELCVVGFDNIEQASWAGYQLTTFSQPLDDMVAAIISRLKEVSEGEPQGKTISFSAPLVWRNSVRYRASIHHFNDQTSKTLS</sequence>